<dbReference type="EMBL" id="JBHSSW010000004">
    <property type="protein sequence ID" value="MFC6197084.1"/>
    <property type="molecule type" value="Genomic_DNA"/>
</dbReference>
<evidence type="ECO:0000256" key="4">
    <source>
        <dbReference type="ARBA" id="ARBA00023235"/>
    </source>
</evidence>
<feature type="domain" description="Pseudouridine synthase RsuA/RluA-like" evidence="17">
    <location>
        <begin position="39"/>
        <end position="184"/>
    </location>
</feature>
<dbReference type="RefSeq" id="WP_377375445.1">
    <property type="nucleotide sequence ID" value="NZ_JBHSSW010000004.1"/>
</dbReference>
<dbReference type="EC" id="5.4.99.29" evidence="9"/>
<dbReference type="PANTHER" id="PTHR21600:SF91">
    <property type="entry name" value="DUAL-SPECIFICITY RNA PSEUDOURIDINE SYNTHASE RLUA"/>
    <property type="match status" value="1"/>
</dbReference>
<evidence type="ECO:0000256" key="2">
    <source>
        <dbReference type="ARBA" id="ARBA00022552"/>
    </source>
</evidence>
<proteinExistence type="inferred from homology"/>
<evidence type="ECO:0000256" key="5">
    <source>
        <dbReference type="ARBA" id="ARBA00036184"/>
    </source>
</evidence>
<evidence type="ECO:0000256" key="16">
    <source>
        <dbReference type="SAM" id="MobiDB-lite"/>
    </source>
</evidence>
<evidence type="ECO:0000256" key="15">
    <source>
        <dbReference type="ARBA" id="ARBA00043143"/>
    </source>
</evidence>
<evidence type="ECO:0000313" key="18">
    <source>
        <dbReference type="EMBL" id="MFC6197084.1"/>
    </source>
</evidence>
<keyword evidence="4 18" id="KW-0413">Isomerase</keyword>
<evidence type="ECO:0000256" key="9">
    <source>
        <dbReference type="ARBA" id="ARBA00038945"/>
    </source>
</evidence>
<organism evidence="18 19">
    <name type="scientific">Ponticaulis profundi</name>
    <dbReference type="NCBI Taxonomy" id="2665222"/>
    <lineage>
        <taxon>Bacteria</taxon>
        <taxon>Pseudomonadati</taxon>
        <taxon>Pseudomonadota</taxon>
        <taxon>Alphaproteobacteria</taxon>
        <taxon>Hyphomonadales</taxon>
        <taxon>Hyphomonadaceae</taxon>
        <taxon>Ponticaulis</taxon>
    </lineage>
</organism>
<evidence type="ECO:0000256" key="8">
    <source>
        <dbReference type="ARBA" id="ARBA00038944"/>
    </source>
</evidence>
<evidence type="ECO:0000256" key="14">
    <source>
        <dbReference type="ARBA" id="ARBA00042883"/>
    </source>
</evidence>
<dbReference type="Proteomes" id="UP001596303">
    <property type="component" value="Unassembled WGS sequence"/>
</dbReference>
<keyword evidence="3" id="KW-0819">tRNA processing</keyword>
<keyword evidence="2" id="KW-0698">rRNA processing</keyword>
<comment type="caution">
    <text evidence="18">The sequence shown here is derived from an EMBL/GenBank/DDBJ whole genome shotgun (WGS) entry which is preliminary data.</text>
</comment>
<comment type="function">
    <text evidence="7">Dual specificity enzyme that catalyzes the synthesis of pseudouridine from uracil-746 in 23S ribosomal RNA and from uracil-32 in the anticodon stem and loop of transfer RNAs.</text>
</comment>
<dbReference type="GO" id="GO:0016853">
    <property type="term" value="F:isomerase activity"/>
    <property type="evidence" value="ECO:0007669"/>
    <property type="project" value="UniProtKB-KW"/>
</dbReference>
<accession>A0ABW1S6F6</accession>
<gene>
    <name evidence="18" type="ORF">ACFQDM_03300</name>
</gene>
<evidence type="ECO:0000256" key="6">
    <source>
        <dbReference type="ARBA" id="ARBA00036916"/>
    </source>
</evidence>
<dbReference type="InterPro" id="IPR050188">
    <property type="entry name" value="RluA_PseudoU_synthase"/>
</dbReference>
<protein>
    <recommendedName>
        <fullName evidence="10">Dual-specificity RNA pseudouridine synthase RluA</fullName>
        <ecNumber evidence="8">5.4.99.28</ecNumber>
        <ecNumber evidence="9">5.4.99.29</ecNumber>
    </recommendedName>
    <alternativeName>
        <fullName evidence="11">23S rRNA pseudouridine(746) synthase</fullName>
    </alternativeName>
    <alternativeName>
        <fullName evidence="14">Ribosomal large subunit pseudouridine synthase A</fullName>
    </alternativeName>
    <alternativeName>
        <fullName evidence="13">rRNA pseudouridylate synthase A</fullName>
    </alternativeName>
    <alternativeName>
        <fullName evidence="15">rRNA-uridine isomerase A</fullName>
    </alternativeName>
    <alternativeName>
        <fullName evidence="12">tRNA pseudouridine(32) synthase</fullName>
    </alternativeName>
</protein>
<reference evidence="19" key="1">
    <citation type="journal article" date="2019" name="Int. J. Syst. Evol. Microbiol.">
        <title>The Global Catalogue of Microorganisms (GCM) 10K type strain sequencing project: providing services to taxonomists for standard genome sequencing and annotation.</title>
        <authorList>
            <consortium name="The Broad Institute Genomics Platform"/>
            <consortium name="The Broad Institute Genome Sequencing Center for Infectious Disease"/>
            <person name="Wu L."/>
            <person name="Ma J."/>
        </authorList>
    </citation>
    <scope>NUCLEOTIDE SEQUENCE [LARGE SCALE GENOMIC DNA]</scope>
    <source>
        <strain evidence="19">CGMCC-1.15741</strain>
    </source>
</reference>
<dbReference type="CDD" id="cd02869">
    <property type="entry name" value="PseudoU_synth_RluA_like"/>
    <property type="match status" value="1"/>
</dbReference>
<evidence type="ECO:0000259" key="17">
    <source>
        <dbReference type="Pfam" id="PF00849"/>
    </source>
</evidence>
<evidence type="ECO:0000256" key="3">
    <source>
        <dbReference type="ARBA" id="ARBA00022694"/>
    </source>
</evidence>
<dbReference type="InterPro" id="IPR020103">
    <property type="entry name" value="PsdUridine_synth_cat_dom_sf"/>
</dbReference>
<feature type="region of interest" description="Disordered" evidence="16">
    <location>
        <begin position="1"/>
        <end position="20"/>
    </location>
</feature>
<evidence type="ECO:0000313" key="19">
    <source>
        <dbReference type="Proteomes" id="UP001596303"/>
    </source>
</evidence>
<dbReference type="EC" id="5.4.99.28" evidence="8"/>
<sequence>MPDPWNNPIDDYVPPENQRPFTYNPPDVPLDIVYQDDAILVLNKPYGLLSVQGKPLHHKDCLEFRAKDAFPGATAVHRLDHSTSGLILFARSEALKSLISRQFQERTVKKVYTARVWGRMAEDEGLIDIPLRKNWEDSPRQMVCHERGKRAVTRWKVLSRDDGSTLLALYPETGRTHQLRLHTLHIGHPILGDELYAPDPAYEAAPRLLLHASELAFEHPVSGETMSFSSTPEFV</sequence>
<evidence type="ECO:0000256" key="10">
    <source>
        <dbReference type="ARBA" id="ARBA00039988"/>
    </source>
</evidence>
<name>A0ABW1S6F6_9PROT</name>
<evidence type="ECO:0000256" key="1">
    <source>
        <dbReference type="ARBA" id="ARBA00010876"/>
    </source>
</evidence>
<keyword evidence="19" id="KW-1185">Reference proteome</keyword>
<dbReference type="PROSITE" id="PS01129">
    <property type="entry name" value="PSI_RLU"/>
    <property type="match status" value="1"/>
</dbReference>
<evidence type="ECO:0000256" key="13">
    <source>
        <dbReference type="ARBA" id="ARBA00042844"/>
    </source>
</evidence>
<dbReference type="SUPFAM" id="SSF55120">
    <property type="entry name" value="Pseudouridine synthase"/>
    <property type="match status" value="1"/>
</dbReference>
<dbReference type="InterPro" id="IPR006224">
    <property type="entry name" value="PsdUridine_synth_RluA-like_CS"/>
</dbReference>
<comment type="catalytic activity">
    <reaction evidence="6">
        <text>uridine(746) in 23S rRNA = pseudouridine(746) in 23S rRNA</text>
        <dbReference type="Rhea" id="RHEA:42548"/>
        <dbReference type="Rhea" id="RHEA-COMP:10109"/>
        <dbReference type="Rhea" id="RHEA-COMP:10110"/>
        <dbReference type="ChEBI" id="CHEBI:65314"/>
        <dbReference type="ChEBI" id="CHEBI:65315"/>
        <dbReference type="EC" id="5.4.99.29"/>
    </reaction>
</comment>
<evidence type="ECO:0000256" key="12">
    <source>
        <dbReference type="ARBA" id="ARBA00042372"/>
    </source>
</evidence>
<dbReference type="PANTHER" id="PTHR21600">
    <property type="entry name" value="MITOCHONDRIAL RNA PSEUDOURIDINE SYNTHASE"/>
    <property type="match status" value="1"/>
</dbReference>
<dbReference type="Pfam" id="PF00849">
    <property type="entry name" value="PseudoU_synth_2"/>
    <property type="match status" value="1"/>
</dbReference>
<comment type="similarity">
    <text evidence="1">Belongs to the pseudouridine synthase RluA family.</text>
</comment>
<evidence type="ECO:0000256" key="11">
    <source>
        <dbReference type="ARBA" id="ARBA00041266"/>
    </source>
</evidence>
<dbReference type="InterPro" id="IPR006145">
    <property type="entry name" value="PsdUridine_synth_RsuA/RluA"/>
</dbReference>
<evidence type="ECO:0000256" key="7">
    <source>
        <dbReference type="ARBA" id="ARBA00037305"/>
    </source>
</evidence>
<comment type="catalytic activity">
    <reaction evidence="5">
        <text>uridine(32) in tRNA = pseudouridine(32) in tRNA</text>
        <dbReference type="Rhea" id="RHEA:42544"/>
        <dbReference type="Rhea" id="RHEA-COMP:10107"/>
        <dbReference type="Rhea" id="RHEA-COMP:10108"/>
        <dbReference type="ChEBI" id="CHEBI:65314"/>
        <dbReference type="ChEBI" id="CHEBI:65315"/>
        <dbReference type="EC" id="5.4.99.28"/>
    </reaction>
</comment>
<dbReference type="Gene3D" id="3.30.2350.10">
    <property type="entry name" value="Pseudouridine synthase"/>
    <property type="match status" value="1"/>
</dbReference>